<comment type="caution">
    <text evidence="1">The sequence shown here is derived from an EMBL/GenBank/DDBJ whole genome shotgun (WGS) entry which is preliminary data.</text>
</comment>
<dbReference type="RefSeq" id="WP_029312192.1">
    <property type="nucleotide sequence ID" value="NZ_FTNE01000012.1"/>
</dbReference>
<evidence type="ECO:0000313" key="1">
    <source>
        <dbReference type="EMBL" id="SIQ94594.1"/>
    </source>
</evidence>
<keyword evidence="2" id="KW-1185">Reference proteome</keyword>
<name>A0A8G2CL68_ACIRU</name>
<dbReference type="Pfam" id="PF05133">
    <property type="entry name" value="SPP1_portal"/>
    <property type="match status" value="1"/>
</dbReference>
<reference evidence="1 2" key="1">
    <citation type="submission" date="2017-01" db="EMBL/GenBank/DDBJ databases">
        <authorList>
            <person name="Varghese N."/>
            <person name="Submissions S."/>
        </authorList>
    </citation>
    <scope>NUCLEOTIDE SEQUENCE [LARGE SCALE GENOMIC DNA]</scope>
    <source>
        <strain evidence="1 2">ATCC 35905</strain>
    </source>
</reference>
<dbReference type="Proteomes" id="UP000186308">
    <property type="component" value="Unassembled WGS sequence"/>
</dbReference>
<organism evidence="1 2">
    <name type="scientific">Acidiphilium rubrum</name>
    <dbReference type="NCBI Taxonomy" id="526"/>
    <lineage>
        <taxon>Bacteria</taxon>
        <taxon>Pseudomonadati</taxon>
        <taxon>Pseudomonadota</taxon>
        <taxon>Alphaproteobacteria</taxon>
        <taxon>Acetobacterales</taxon>
        <taxon>Acidocellaceae</taxon>
        <taxon>Acidiphilium</taxon>
    </lineage>
</organism>
<proteinExistence type="predicted"/>
<sequence>MFETICQTIPADPHMAPRARRIELYRRVLEGTIYDALPYAFGDERNGAGEYIPLRARRPSVRYGLCRIVVEDSVALLFSAGHFPAVVCEDPAIEALLGDVMRECRLNEVMIDAALRGSVGSVAILLRVLKGRLFCSVLETQHLTPVWQEDAPDTLASVTERYKVRGAELLVQGYPDVDPGQFYWFQRVWDGGGETWFLPQAVADEALPQIDEGRSVRHGLGFVPIVWIKNLPGGDGIDGACTFRAAIDTGIEIDYQLSQAGRGLKYASDPTLLIKEPATTDRELVKGAGNALIVSEKGDAKLLEIGGTASAAVIDYVRTLREMALESVHGNRANADRLSAAQSGRALELMNQGLIWLADNLRISYGEGGLLALLRMVLRARARFAIRVMGQAMPDVDADVRLSLRWPRWYPASADDRLKEAQAIATLVNAGQMSRETAVKSLASSHAVVDVAAELDRIVAEQDQSQQDVA</sequence>
<dbReference type="EMBL" id="FTNE01000012">
    <property type="protein sequence ID" value="SIQ94594.1"/>
    <property type="molecule type" value="Genomic_DNA"/>
</dbReference>
<accession>A0A8G2CL68</accession>
<dbReference type="InterPro" id="IPR021145">
    <property type="entry name" value="Portal_protein_SPP1_Gp6-like"/>
</dbReference>
<dbReference type="AlphaFoldDB" id="A0A8G2CL68"/>
<dbReference type="OrthoDB" id="7240946at2"/>
<evidence type="ECO:0000313" key="2">
    <source>
        <dbReference type="Proteomes" id="UP000186308"/>
    </source>
</evidence>
<protein>
    <submittedName>
        <fullName evidence="1">Phage portal protein, SPP1 Gp6-like</fullName>
    </submittedName>
</protein>
<gene>
    <name evidence="1" type="ORF">SAMN05421828_11252</name>
</gene>